<dbReference type="InterPro" id="IPR018062">
    <property type="entry name" value="HTH_AraC-typ_CS"/>
</dbReference>
<feature type="region of interest" description="Disordered" evidence="4">
    <location>
        <begin position="85"/>
        <end position="180"/>
    </location>
</feature>
<dbReference type="Proteomes" id="UP000533598">
    <property type="component" value="Unassembled WGS sequence"/>
</dbReference>
<dbReference type="Gene3D" id="1.10.10.60">
    <property type="entry name" value="Homeodomain-like"/>
    <property type="match status" value="2"/>
</dbReference>
<dbReference type="RefSeq" id="WP_185005045.1">
    <property type="nucleotide sequence ID" value="NZ_JACHMH010000001.1"/>
</dbReference>
<dbReference type="SMART" id="SM00342">
    <property type="entry name" value="HTH_ARAC"/>
    <property type="match status" value="1"/>
</dbReference>
<sequence>MDVLSDVITALRTGTPRSAHVTWHGQWHQHYPEVPGAIGFHVILDGTCQLQSPTQLTLSTGDILFLPHSPAHTLAALTPEQSLPPAAYLAPPSTTAPQATFSNTAPGSQAPAPPETTDPSLANPITTLGRPMFTPPETTGASLFAPAPPQLASANSGRTTKSPPLPKPLPTHIRATTPGTGPITTITLCGAYELTPTQTHPLLPTLPPAIHLPAHTQSPELTAARTLLAHELTTPTQGTTALIPALLDTLLLYLLRATLTATTTPGWSAALRDPATTAALQAIHQNPAHPWTVAKLAAEAGLSRAPFARRFTTLVGQPPLTYLTWWRMTTAARLLRTGTDPLTSIAARVGYTSEFAFATAFKRAFGTPPGRYRRG</sequence>
<evidence type="ECO:0000256" key="3">
    <source>
        <dbReference type="ARBA" id="ARBA00023163"/>
    </source>
</evidence>
<dbReference type="PANTHER" id="PTHR46796:SF13">
    <property type="entry name" value="HTH-TYPE TRANSCRIPTIONAL ACTIVATOR RHAS"/>
    <property type="match status" value="1"/>
</dbReference>
<gene>
    <name evidence="6" type="ORF">HNR67_005403</name>
</gene>
<dbReference type="GO" id="GO:0043565">
    <property type="term" value="F:sequence-specific DNA binding"/>
    <property type="evidence" value="ECO:0007669"/>
    <property type="project" value="InterPro"/>
</dbReference>
<keyword evidence="7" id="KW-1185">Reference proteome</keyword>
<dbReference type="InterPro" id="IPR050204">
    <property type="entry name" value="AraC_XylS_family_regulators"/>
</dbReference>
<feature type="domain" description="HTH araC/xylS-type" evidence="5">
    <location>
        <begin position="277"/>
        <end position="375"/>
    </location>
</feature>
<dbReference type="InterPro" id="IPR009057">
    <property type="entry name" value="Homeodomain-like_sf"/>
</dbReference>
<keyword evidence="3" id="KW-0804">Transcription</keyword>
<evidence type="ECO:0000256" key="1">
    <source>
        <dbReference type="ARBA" id="ARBA00023015"/>
    </source>
</evidence>
<feature type="compositionally biased region" description="Polar residues" evidence="4">
    <location>
        <begin position="98"/>
        <end position="107"/>
    </location>
</feature>
<dbReference type="PRINTS" id="PR00032">
    <property type="entry name" value="HTHARAC"/>
</dbReference>
<keyword evidence="1" id="KW-0805">Transcription regulation</keyword>
<dbReference type="PROSITE" id="PS00041">
    <property type="entry name" value="HTH_ARAC_FAMILY_1"/>
    <property type="match status" value="1"/>
</dbReference>
<proteinExistence type="predicted"/>
<dbReference type="Pfam" id="PF12833">
    <property type="entry name" value="HTH_18"/>
    <property type="match status" value="1"/>
</dbReference>
<name>A0A7W7CDP5_9PSEU</name>
<dbReference type="AlphaFoldDB" id="A0A7W7CDP5"/>
<dbReference type="GO" id="GO:0003700">
    <property type="term" value="F:DNA-binding transcription factor activity"/>
    <property type="evidence" value="ECO:0007669"/>
    <property type="project" value="InterPro"/>
</dbReference>
<reference evidence="6 7" key="1">
    <citation type="submission" date="2020-08" db="EMBL/GenBank/DDBJ databases">
        <title>Sequencing the genomes of 1000 actinobacteria strains.</title>
        <authorList>
            <person name="Klenk H.-P."/>
        </authorList>
    </citation>
    <scope>NUCLEOTIDE SEQUENCE [LARGE SCALE GENOMIC DNA]</scope>
    <source>
        <strain evidence="6 7">DSM 44230</strain>
    </source>
</reference>
<dbReference type="InterPro" id="IPR032783">
    <property type="entry name" value="AraC_lig"/>
</dbReference>
<organism evidence="6 7">
    <name type="scientific">Crossiella cryophila</name>
    <dbReference type="NCBI Taxonomy" id="43355"/>
    <lineage>
        <taxon>Bacteria</taxon>
        <taxon>Bacillati</taxon>
        <taxon>Actinomycetota</taxon>
        <taxon>Actinomycetes</taxon>
        <taxon>Pseudonocardiales</taxon>
        <taxon>Pseudonocardiaceae</taxon>
        <taxon>Crossiella</taxon>
    </lineage>
</organism>
<dbReference type="SUPFAM" id="SSF46689">
    <property type="entry name" value="Homeodomain-like"/>
    <property type="match status" value="2"/>
</dbReference>
<feature type="compositionally biased region" description="Low complexity" evidence="4">
    <location>
        <begin position="85"/>
        <end position="97"/>
    </location>
</feature>
<accession>A0A7W7CDP5</accession>
<protein>
    <submittedName>
        <fullName evidence="6">AraC-like DNA-binding protein</fullName>
    </submittedName>
</protein>
<evidence type="ECO:0000259" key="5">
    <source>
        <dbReference type="PROSITE" id="PS01124"/>
    </source>
</evidence>
<dbReference type="EMBL" id="JACHMH010000001">
    <property type="protein sequence ID" value="MBB4679285.1"/>
    <property type="molecule type" value="Genomic_DNA"/>
</dbReference>
<comment type="caution">
    <text evidence="6">The sequence shown here is derived from an EMBL/GenBank/DDBJ whole genome shotgun (WGS) entry which is preliminary data.</text>
</comment>
<keyword evidence="2 6" id="KW-0238">DNA-binding</keyword>
<feature type="compositionally biased region" description="Polar residues" evidence="4">
    <location>
        <begin position="117"/>
        <end position="126"/>
    </location>
</feature>
<evidence type="ECO:0000256" key="2">
    <source>
        <dbReference type="ARBA" id="ARBA00023125"/>
    </source>
</evidence>
<evidence type="ECO:0000313" key="7">
    <source>
        <dbReference type="Proteomes" id="UP000533598"/>
    </source>
</evidence>
<dbReference type="PANTHER" id="PTHR46796">
    <property type="entry name" value="HTH-TYPE TRANSCRIPTIONAL ACTIVATOR RHAS-RELATED"/>
    <property type="match status" value="1"/>
</dbReference>
<dbReference type="Pfam" id="PF12852">
    <property type="entry name" value="Cupin_6"/>
    <property type="match status" value="2"/>
</dbReference>
<evidence type="ECO:0000313" key="6">
    <source>
        <dbReference type="EMBL" id="MBB4679285.1"/>
    </source>
</evidence>
<dbReference type="PROSITE" id="PS01124">
    <property type="entry name" value="HTH_ARAC_FAMILY_2"/>
    <property type="match status" value="1"/>
</dbReference>
<evidence type="ECO:0000256" key="4">
    <source>
        <dbReference type="SAM" id="MobiDB-lite"/>
    </source>
</evidence>
<dbReference type="InterPro" id="IPR020449">
    <property type="entry name" value="Tscrpt_reg_AraC-type_HTH"/>
</dbReference>
<dbReference type="InterPro" id="IPR018060">
    <property type="entry name" value="HTH_AraC"/>
</dbReference>